<sequence length="974" mass="105686">MRTQGVDIGTRLEERRRLGRVRPVPMPGGATRLSVGRFVPSCGRFGIALRKRGFRCGRRYRQTGGAPRPALRQTVARRTVARRTVVRRTAARCTVVRCGRRLGRDTRRGARPALRQTTTRGPGRRRGGSRSGRDRLRATRRQDRCRTGLTPGQVGQRRGLALRCGTGLTLRQTGSGAGPALRQPRSGTGLTLWQTCGRLRGDGCRLSLRQCGCRLPLRQCGCRLPLRQCRCRLPLRQCRCRRRSAFRRGRDCDIAGWPRREGLGRTAVLPRARLRPGLRQGERRDEEHVGNVDAGGDARVARGVERRAQPHGEAVSGREARDHEQTHVTGGVGTDLAAESETLVDRVEFLGRDTDTAVGDLDEQTTVDGAREAERHGAVRRRRPQRVVDELGEQMHDVRGDCTAEGAFGRRADLDPLVVLDLGHRGTEDVTELHGCGMTAPHPGSGENQQVVAVTAHARRQVVEPEQALEPGRILLLVLEPFDEAELLLDERLAAPGEGFEHVVDLQAEVGLLAGEAQSLPVHVVDGAGELADLLGRVHRDPGELDVLDVVAHLDAVDRVGEFLPGDLERAVTQAPDRADERPRHQERQDQGGEQGAEHDRGVTQSGGAGVGGAGENGAADRVGCFVDEGAVDLDTLQQRRTQVQDGQGAGARGVDHRGALGDAAAQLLDLRIGRRVRPGERLEHGQLGSGRGHQRGTGLVGVPQDRHDAHHLVEEVTLGRPGIDEAGALGEHGRILDRLDDGFDDADQILTDGVGLLVELGKRDVPGRDAVSQRLGGGHRAGEVRGDDRIQLRIPGHRPDAFERRVEILDLVRDAGPGSQRRGGGTEGGTEIDEVGHDGHLVGSGREVDRVGELLLHAQSAQDHGHGHGNGENGGHLPAKAPPFDVPPPLPRWRFVTHLSSSLSTRFPPPTHTRATPLGVEEVRLRVEWSEETFLSARTISARVRITKGARSLPEPAAVVSRSGRRAENSTDQ</sequence>
<organism evidence="2 3">
    <name type="scientific">Rhodococcus ruber</name>
    <dbReference type="NCBI Taxonomy" id="1830"/>
    <lineage>
        <taxon>Bacteria</taxon>
        <taxon>Bacillati</taxon>
        <taxon>Actinomycetota</taxon>
        <taxon>Actinomycetes</taxon>
        <taxon>Mycobacteriales</taxon>
        <taxon>Nocardiaceae</taxon>
        <taxon>Rhodococcus</taxon>
    </lineage>
</organism>
<proteinExistence type="predicted"/>
<reference evidence="2 3" key="1">
    <citation type="journal article" date="2014" name="Genome Announc.">
        <title>Draft Genome Sequence of Propane- and Butane-Oxidizing Actinobacterium Rhodococcus ruber IEGM 231.</title>
        <authorList>
            <person name="Ivshina I.B."/>
            <person name="Kuyukina M.S."/>
            <person name="Krivoruchko A.V."/>
            <person name="Barbe V."/>
            <person name="Fischer C."/>
        </authorList>
    </citation>
    <scope>NUCLEOTIDE SEQUENCE [LARGE SCALE GENOMIC DNA]</scope>
</reference>
<feature type="region of interest" description="Disordered" evidence="1">
    <location>
        <begin position="954"/>
        <end position="974"/>
    </location>
</feature>
<feature type="compositionally biased region" description="Basic and acidic residues" evidence="1">
    <location>
        <begin position="299"/>
        <end position="326"/>
    </location>
</feature>
<accession>A0A098BNU5</accession>
<feature type="region of interest" description="Disordered" evidence="1">
    <location>
        <begin position="815"/>
        <end position="845"/>
    </location>
</feature>
<evidence type="ECO:0000256" key="1">
    <source>
        <dbReference type="SAM" id="MobiDB-lite"/>
    </source>
</evidence>
<gene>
    <name evidence="2" type="ORF">RHRU231_590014</name>
</gene>
<dbReference type="Proteomes" id="UP000042997">
    <property type="component" value="Unassembled WGS sequence"/>
</dbReference>
<feature type="region of interest" description="Disordered" evidence="1">
    <location>
        <begin position="277"/>
        <end position="335"/>
    </location>
</feature>
<feature type="region of interest" description="Disordered" evidence="1">
    <location>
        <begin position="568"/>
        <end position="616"/>
    </location>
</feature>
<feature type="compositionally biased region" description="Basic and acidic residues" evidence="1">
    <location>
        <begin position="835"/>
        <end position="845"/>
    </location>
</feature>
<evidence type="ECO:0000313" key="2">
    <source>
        <dbReference type="EMBL" id="CDZ89955.1"/>
    </source>
</evidence>
<feature type="compositionally biased region" description="Basic and acidic residues" evidence="1">
    <location>
        <begin position="280"/>
        <end position="290"/>
    </location>
</feature>
<dbReference type="EMBL" id="CCSD01000071">
    <property type="protein sequence ID" value="CDZ89955.1"/>
    <property type="molecule type" value="Genomic_DNA"/>
</dbReference>
<feature type="compositionally biased region" description="Gly residues" evidence="1">
    <location>
        <begin position="605"/>
        <end position="616"/>
    </location>
</feature>
<feature type="region of interest" description="Disordered" evidence="1">
    <location>
        <begin position="862"/>
        <end position="883"/>
    </location>
</feature>
<feature type="region of interest" description="Disordered" evidence="1">
    <location>
        <begin position="104"/>
        <end position="153"/>
    </location>
</feature>
<protein>
    <submittedName>
        <fullName evidence="2">Uncharacterized protein</fullName>
    </submittedName>
</protein>
<name>A0A098BNU5_9NOCA</name>
<feature type="compositionally biased region" description="Basic and acidic residues" evidence="1">
    <location>
        <begin position="131"/>
        <end position="146"/>
    </location>
</feature>
<evidence type="ECO:0000313" key="3">
    <source>
        <dbReference type="Proteomes" id="UP000042997"/>
    </source>
</evidence>
<feature type="compositionally biased region" description="Basic and acidic residues" evidence="1">
    <location>
        <begin position="577"/>
        <end position="602"/>
    </location>
</feature>
<dbReference type="AlphaFoldDB" id="A0A098BNU5"/>